<proteinExistence type="predicted"/>
<reference evidence="2 3" key="1">
    <citation type="submission" date="2020-08" db="EMBL/GenBank/DDBJ databases">
        <title>Genomic Encyclopedia of Type Strains, Phase IV (KMG-IV): sequencing the most valuable type-strain genomes for metagenomic binning, comparative biology and taxonomic classification.</title>
        <authorList>
            <person name="Goeker M."/>
        </authorList>
    </citation>
    <scope>NUCLEOTIDE SEQUENCE [LARGE SCALE GENOMIC DNA]</scope>
    <source>
        <strain evidence="2 3">DSM 26723</strain>
    </source>
</reference>
<dbReference type="InterPro" id="IPR019734">
    <property type="entry name" value="TPR_rpt"/>
</dbReference>
<sequence>MLLLSALALLASCSSSPNRERVQLMQLARQADLNYQSGKFDVARQQYERLVAANPRFVPGHLRLGALAYRKGDVSSARERFEIATRLDPRNEQAKYNLAMLHLNEASRLLNDYAKLTAKATHRQDVLVLLSHLKEFGEK</sequence>
<comment type="caution">
    <text evidence="2">The sequence shown here is derived from an EMBL/GenBank/DDBJ whole genome shotgun (WGS) entry which is preliminary data.</text>
</comment>
<dbReference type="PROSITE" id="PS50005">
    <property type="entry name" value="TPR"/>
    <property type="match status" value="1"/>
</dbReference>
<organism evidence="2 3">
    <name type="scientific">Povalibacter uvarum</name>
    <dbReference type="NCBI Taxonomy" id="732238"/>
    <lineage>
        <taxon>Bacteria</taxon>
        <taxon>Pseudomonadati</taxon>
        <taxon>Pseudomonadota</taxon>
        <taxon>Gammaproteobacteria</taxon>
        <taxon>Steroidobacterales</taxon>
        <taxon>Steroidobacteraceae</taxon>
        <taxon>Povalibacter</taxon>
    </lineage>
</organism>
<protein>
    <submittedName>
        <fullName evidence="2">Tfp pilus assembly protein PilF</fullName>
    </submittedName>
</protein>
<dbReference type="AlphaFoldDB" id="A0A841HLQ2"/>
<dbReference type="Proteomes" id="UP000588068">
    <property type="component" value="Unassembled WGS sequence"/>
</dbReference>
<keyword evidence="3" id="KW-1185">Reference proteome</keyword>
<dbReference type="Pfam" id="PF13432">
    <property type="entry name" value="TPR_16"/>
    <property type="match status" value="1"/>
</dbReference>
<evidence type="ECO:0000313" key="3">
    <source>
        <dbReference type="Proteomes" id="UP000588068"/>
    </source>
</evidence>
<gene>
    <name evidence="2" type="ORF">HNQ60_001900</name>
</gene>
<name>A0A841HLQ2_9GAMM</name>
<evidence type="ECO:0000256" key="1">
    <source>
        <dbReference type="PROSITE-ProRule" id="PRU00339"/>
    </source>
</evidence>
<keyword evidence="1" id="KW-0802">TPR repeat</keyword>
<accession>A0A841HLQ2</accession>
<dbReference type="InterPro" id="IPR011990">
    <property type="entry name" value="TPR-like_helical_dom_sf"/>
</dbReference>
<feature type="repeat" description="TPR" evidence="1">
    <location>
        <begin position="58"/>
        <end position="91"/>
    </location>
</feature>
<evidence type="ECO:0000313" key="2">
    <source>
        <dbReference type="EMBL" id="MBB6093022.1"/>
    </source>
</evidence>
<dbReference type="Gene3D" id="1.25.40.10">
    <property type="entry name" value="Tetratricopeptide repeat domain"/>
    <property type="match status" value="1"/>
</dbReference>
<dbReference type="EMBL" id="JACHHZ010000002">
    <property type="protein sequence ID" value="MBB6093022.1"/>
    <property type="molecule type" value="Genomic_DNA"/>
</dbReference>
<dbReference type="SUPFAM" id="SSF48452">
    <property type="entry name" value="TPR-like"/>
    <property type="match status" value="1"/>
</dbReference>